<dbReference type="InterPro" id="IPR001958">
    <property type="entry name" value="Tet-R_TetA/multi-R_MdtG-like"/>
</dbReference>
<name>A0AAN8I6K6_9EURO</name>
<feature type="region of interest" description="Disordered" evidence="6">
    <location>
        <begin position="291"/>
        <end position="319"/>
    </location>
</feature>
<evidence type="ECO:0000256" key="7">
    <source>
        <dbReference type="SAM" id="Phobius"/>
    </source>
</evidence>
<feature type="transmembrane region" description="Helical" evidence="7">
    <location>
        <begin position="471"/>
        <end position="497"/>
    </location>
</feature>
<reference evidence="9 10" key="1">
    <citation type="submission" date="2022-12" db="EMBL/GenBank/DDBJ databases">
        <title>Genomic features and morphological characterization of a novel Knufia sp. strain isolated from spacecraft assembly facility.</title>
        <authorList>
            <person name="Teixeira M."/>
            <person name="Chander A.M."/>
            <person name="Stajich J.E."/>
            <person name="Venkateswaran K."/>
        </authorList>
    </citation>
    <scope>NUCLEOTIDE SEQUENCE [LARGE SCALE GENOMIC DNA]</scope>
    <source>
        <strain evidence="9 10">FJI-L2-BK-P2</strain>
    </source>
</reference>
<evidence type="ECO:0000256" key="6">
    <source>
        <dbReference type="SAM" id="MobiDB-lite"/>
    </source>
</evidence>
<dbReference type="Proteomes" id="UP001316803">
    <property type="component" value="Unassembled WGS sequence"/>
</dbReference>
<dbReference type="GO" id="GO:0022857">
    <property type="term" value="F:transmembrane transporter activity"/>
    <property type="evidence" value="ECO:0007669"/>
    <property type="project" value="InterPro"/>
</dbReference>
<dbReference type="GO" id="GO:0016020">
    <property type="term" value="C:membrane"/>
    <property type="evidence" value="ECO:0007669"/>
    <property type="project" value="UniProtKB-SubCell"/>
</dbReference>
<evidence type="ECO:0000313" key="10">
    <source>
        <dbReference type="Proteomes" id="UP001316803"/>
    </source>
</evidence>
<comment type="subcellular location">
    <subcellularLocation>
        <location evidence="1">Membrane</location>
        <topology evidence="1">Multi-pass membrane protein</topology>
    </subcellularLocation>
</comment>
<evidence type="ECO:0000256" key="2">
    <source>
        <dbReference type="ARBA" id="ARBA00022448"/>
    </source>
</evidence>
<feature type="domain" description="Major facilitator superfamily (MFS) profile" evidence="8">
    <location>
        <begin position="89"/>
        <end position="529"/>
    </location>
</feature>
<dbReference type="PANTHER" id="PTHR23504:SF3">
    <property type="entry name" value="MAJOR FACILITATOR SUPERFAMILY (MFS) PROFILE DOMAIN-CONTAINING PROTEIN"/>
    <property type="match status" value="1"/>
</dbReference>
<keyword evidence="4 7" id="KW-1133">Transmembrane helix</keyword>
<evidence type="ECO:0000256" key="3">
    <source>
        <dbReference type="ARBA" id="ARBA00022692"/>
    </source>
</evidence>
<dbReference type="AlphaFoldDB" id="A0AAN8I6K6"/>
<proteinExistence type="predicted"/>
<feature type="transmembrane region" description="Helical" evidence="7">
    <location>
        <begin position="503"/>
        <end position="527"/>
    </location>
</feature>
<keyword evidence="10" id="KW-1185">Reference proteome</keyword>
<feature type="transmembrane region" description="Helical" evidence="7">
    <location>
        <begin position="434"/>
        <end position="459"/>
    </location>
</feature>
<dbReference type="PRINTS" id="PR01035">
    <property type="entry name" value="TCRTETA"/>
</dbReference>
<organism evidence="9 10">
    <name type="scientific">Knufia fluminis</name>
    <dbReference type="NCBI Taxonomy" id="191047"/>
    <lineage>
        <taxon>Eukaryota</taxon>
        <taxon>Fungi</taxon>
        <taxon>Dikarya</taxon>
        <taxon>Ascomycota</taxon>
        <taxon>Pezizomycotina</taxon>
        <taxon>Eurotiomycetes</taxon>
        <taxon>Chaetothyriomycetidae</taxon>
        <taxon>Chaetothyriales</taxon>
        <taxon>Trichomeriaceae</taxon>
        <taxon>Knufia</taxon>
    </lineage>
</organism>
<dbReference type="EMBL" id="JAKLMC020000008">
    <property type="protein sequence ID" value="KAK5954694.1"/>
    <property type="molecule type" value="Genomic_DNA"/>
</dbReference>
<gene>
    <name evidence="9" type="ORF">OHC33_004418</name>
</gene>
<feature type="transmembrane region" description="Helical" evidence="7">
    <location>
        <begin position="90"/>
        <end position="111"/>
    </location>
</feature>
<evidence type="ECO:0000256" key="4">
    <source>
        <dbReference type="ARBA" id="ARBA00022989"/>
    </source>
</evidence>
<dbReference type="SUPFAM" id="SSF103473">
    <property type="entry name" value="MFS general substrate transporter"/>
    <property type="match status" value="1"/>
</dbReference>
<evidence type="ECO:0000256" key="5">
    <source>
        <dbReference type="ARBA" id="ARBA00023136"/>
    </source>
</evidence>
<dbReference type="PROSITE" id="PS50850">
    <property type="entry name" value="MFS"/>
    <property type="match status" value="1"/>
</dbReference>
<evidence type="ECO:0000259" key="8">
    <source>
        <dbReference type="PROSITE" id="PS50850"/>
    </source>
</evidence>
<keyword evidence="2" id="KW-0813">Transport</keyword>
<feature type="transmembrane region" description="Helical" evidence="7">
    <location>
        <begin position="367"/>
        <end position="389"/>
    </location>
</feature>
<feature type="transmembrane region" description="Helical" evidence="7">
    <location>
        <begin position="185"/>
        <end position="205"/>
    </location>
</feature>
<dbReference type="Gene3D" id="1.20.1250.20">
    <property type="entry name" value="MFS general substrate transporter like domains"/>
    <property type="match status" value="1"/>
</dbReference>
<sequence>MKFGFEHDLDSEDEVQSRVNEQTPLLATGNVAPTADPAVAEAITQDRPSEASTTVGIATPLRSDGSSATVVDVTTGNEEQLDKPLPVTQILLLCFARVCEPLAFFCIFPFINQMCARNGNLQPADTGFYSGLIESLFSLTQMLVMMVWGRLSDRIGRKPILVTSLFGVAIFTALFGAAQTIWQMILFRCLAGVFSAAVITIRTMIAEHSTQKTQARAFSWFAFAGNMGIFFGPLMGGAFADPGAQYGGVFARSKFFKHYPYALATIATGLIALIAAVVTALFVEETLPPRDTNTRADKDDREAEPLLNSSTTKPETDDSTWSLLKAPGVAPVLYLSSHINILAFSYTAIVPVFWYEPVRLGGFGFSSLYISLFMGLTGAAQAIWLLLVFPPLQHRIGTGGVLRVCAYAYPFFFLICPLLNLLLREGSHGAHVTFLVMAPVLLCLGVGVSMSFTAIQLAINDVSPSPRMLGTLNAVSLTIASGMRAFSPAAFTSLFAIGVKKQILWGYLAWAVMIVIAAGFAVAVRWLPPNAEGKIRDDGVKDAGGNSRHDEVEDGDGHR</sequence>
<dbReference type="PANTHER" id="PTHR23504">
    <property type="entry name" value="MAJOR FACILITATOR SUPERFAMILY DOMAIN-CONTAINING PROTEIN 10"/>
    <property type="match status" value="1"/>
</dbReference>
<protein>
    <recommendedName>
        <fullName evidence="8">Major facilitator superfamily (MFS) profile domain-containing protein</fullName>
    </recommendedName>
</protein>
<evidence type="ECO:0000256" key="1">
    <source>
        <dbReference type="ARBA" id="ARBA00004141"/>
    </source>
</evidence>
<keyword evidence="3 7" id="KW-0812">Transmembrane</keyword>
<feature type="transmembrane region" description="Helical" evidence="7">
    <location>
        <begin position="259"/>
        <end position="283"/>
    </location>
</feature>
<dbReference type="InterPro" id="IPR020846">
    <property type="entry name" value="MFS_dom"/>
</dbReference>
<feature type="transmembrane region" description="Helical" evidence="7">
    <location>
        <begin position="131"/>
        <end position="148"/>
    </location>
</feature>
<dbReference type="CDD" id="cd17330">
    <property type="entry name" value="MFS_SLC46_TetA_like"/>
    <property type="match status" value="1"/>
</dbReference>
<feature type="transmembrane region" description="Helical" evidence="7">
    <location>
        <begin position="401"/>
        <end position="422"/>
    </location>
</feature>
<keyword evidence="5 7" id="KW-0472">Membrane</keyword>
<dbReference type="InterPro" id="IPR036259">
    <property type="entry name" value="MFS_trans_sf"/>
</dbReference>
<evidence type="ECO:0000313" key="9">
    <source>
        <dbReference type="EMBL" id="KAK5954694.1"/>
    </source>
</evidence>
<comment type="caution">
    <text evidence="9">The sequence shown here is derived from an EMBL/GenBank/DDBJ whole genome shotgun (WGS) entry which is preliminary data.</text>
</comment>
<feature type="transmembrane region" description="Helical" evidence="7">
    <location>
        <begin position="160"/>
        <end position="179"/>
    </location>
</feature>
<feature type="transmembrane region" description="Helical" evidence="7">
    <location>
        <begin position="332"/>
        <end position="355"/>
    </location>
</feature>
<feature type="compositionally biased region" description="Basic and acidic residues" evidence="6">
    <location>
        <begin position="292"/>
        <end position="304"/>
    </location>
</feature>
<feature type="region of interest" description="Disordered" evidence="6">
    <location>
        <begin position="537"/>
        <end position="559"/>
    </location>
</feature>
<dbReference type="Pfam" id="PF07690">
    <property type="entry name" value="MFS_1"/>
    <property type="match status" value="1"/>
</dbReference>
<dbReference type="InterPro" id="IPR011701">
    <property type="entry name" value="MFS"/>
</dbReference>
<feature type="transmembrane region" description="Helical" evidence="7">
    <location>
        <begin position="217"/>
        <end position="239"/>
    </location>
</feature>
<accession>A0AAN8I6K6</accession>